<reference evidence="2 3" key="1">
    <citation type="submission" date="2016-02" db="EMBL/GenBank/DDBJ databases">
        <title>Genome analysis of coral dinoflagellate symbionts highlights evolutionary adaptations to a symbiotic lifestyle.</title>
        <authorList>
            <person name="Aranda M."/>
            <person name="Li Y."/>
            <person name="Liew Y.J."/>
            <person name="Baumgarten S."/>
            <person name="Simakov O."/>
            <person name="Wilson M."/>
            <person name="Piel J."/>
            <person name="Ashoor H."/>
            <person name="Bougouffa S."/>
            <person name="Bajic V.B."/>
            <person name="Ryu T."/>
            <person name="Ravasi T."/>
            <person name="Bayer T."/>
            <person name="Micklem G."/>
            <person name="Kim H."/>
            <person name="Bhak J."/>
            <person name="Lajeunesse T.C."/>
            <person name="Voolstra C.R."/>
        </authorList>
    </citation>
    <scope>NUCLEOTIDE SEQUENCE [LARGE SCALE GENOMIC DNA]</scope>
    <source>
        <strain evidence="2 3">CCMP2467</strain>
    </source>
</reference>
<evidence type="ECO:0000313" key="2">
    <source>
        <dbReference type="EMBL" id="OLP84623.1"/>
    </source>
</evidence>
<sequence>MGHRHRFLCITSVLLQPLAGMSRPGTAAECWQAGFTYERCCLRSFGPDATCFPPGYGFDETSCCSGLLQALLAAQHRGDDGPSRAEASWLGVRRCAERSKEEAASEPASLVGNEFLKTLTCIASLPSVDIVMDTFLGGGFSCKAIATGLATSKPRKRPPTVLAFEMYKDRIDSALKLLNEVPLPLKSPIVADIVKEEGENIPLSIDYKEKLYRYQSDLLEALQSAPVLDKEPLQMVFAHGTPLARRSLRHYAWNALDIACQHLAPVDLVVIDQDFADVTKEWFIIETVCRPRLVALFNVNIHGGGGWIKAGQGKYRGTLATMMMMMPRGGGKEERSNDGGEVKMMMAMMITARTIILMIQVTSATTTTMLAMMVWTCSDSI</sequence>
<organism evidence="2 3">
    <name type="scientific">Symbiodinium microadriaticum</name>
    <name type="common">Dinoflagellate</name>
    <name type="synonym">Zooxanthella microadriatica</name>
    <dbReference type="NCBI Taxonomy" id="2951"/>
    <lineage>
        <taxon>Eukaryota</taxon>
        <taxon>Sar</taxon>
        <taxon>Alveolata</taxon>
        <taxon>Dinophyceae</taxon>
        <taxon>Suessiales</taxon>
        <taxon>Symbiodiniaceae</taxon>
        <taxon>Symbiodinium</taxon>
    </lineage>
</organism>
<keyword evidence="1" id="KW-0732">Signal</keyword>
<accession>A0A1Q9CNW7</accession>
<dbReference type="Proteomes" id="UP000186817">
    <property type="component" value="Unassembled WGS sequence"/>
</dbReference>
<proteinExistence type="predicted"/>
<dbReference type="AlphaFoldDB" id="A0A1Q9CNW7"/>
<dbReference type="OrthoDB" id="408226at2759"/>
<comment type="caution">
    <text evidence="2">The sequence shown here is derived from an EMBL/GenBank/DDBJ whole genome shotgun (WGS) entry which is preliminary data.</text>
</comment>
<feature type="signal peptide" evidence="1">
    <location>
        <begin position="1"/>
        <end position="20"/>
    </location>
</feature>
<dbReference type="EMBL" id="LSRX01001028">
    <property type="protein sequence ID" value="OLP84623.1"/>
    <property type="molecule type" value="Genomic_DNA"/>
</dbReference>
<evidence type="ECO:0000313" key="3">
    <source>
        <dbReference type="Proteomes" id="UP000186817"/>
    </source>
</evidence>
<protein>
    <submittedName>
        <fullName evidence="2">Uncharacterized protein</fullName>
    </submittedName>
</protein>
<dbReference type="OMA" id="YAWNALD"/>
<evidence type="ECO:0000256" key="1">
    <source>
        <dbReference type="SAM" id="SignalP"/>
    </source>
</evidence>
<gene>
    <name evidence="2" type="ORF">AK812_SmicGene34492</name>
</gene>
<keyword evidence="3" id="KW-1185">Reference proteome</keyword>
<name>A0A1Q9CNW7_SYMMI</name>
<feature type="chain" id="PRO_5011982819" evidence="1">
    <location>
        <begin position="21"/>
        <end position="381"/>
    </location>
</feature>